<name>A0ACC3S7A5_9PEZI</name>
<dbReference type="Proteomes" id="UP001320706">
    <property type="component" value="Unassembled WGS sequence"/>
</dbReference>
<comment type="caution">
    <text evidence="1">The sequence shown here is derived from an EMBL/GenBank/DDBJ whole genome shotgun (WGS) entry which is preliminary data.</text>
</comment>
<accession>A0ACC3S7A5</accession>
<evidence type="ECO:0000313" key="2">
    <source>
        <dbReference type="Proteomes" id="UP001320706"/>
    </source>
</evidence>
<organism evidence="1 2">
    <name type="scientific">Zalaria obscura</name>
    <dbReference type="NCBI Taxonomy" id="2024903"/>
    <lineage>
        <taxon>Eukaryota</taxon>
        <taxon>Fungi</taxon>
        <taxon>Dikarya</taxon>
        <taxon>Ascomycota</taxon>
        <taxon>Pezizomycotina</taxon>
        <taxon>Dothideomycetes</taxon>
        <taxon>Dothideomycetidae</taxon>
        <taxon>Dothideales</taxon>
        <taxon>Zalariaceae</taxon>
        <taxon>Zalaria</taxon>
    </lineage>
</organism>
<proteinExistence type="predicted"/>
<sequence length="431" mass="45908">MRNSKKQPQLFTVTVDGLNSHTTPTSPVNDQSQWHLPAYDLRNEQRYLYKIHTVDLYFWTSNDATLFLESTRQAVSDQQLQYDVIVPPEHNDSMSPVVQQLEQAAISGPPQPRAGSTNTQGSFTGPTSAGAIASPQPQAPAPYNPAAPAAPEPIAHREKTPPPADAAAGTGLTAAAYQEHPAQYTTAPPLSQHPSYQQTPQTSYFPGPPSRNPSQSYGAPQIAGTPPQYQPTHTHSSFPPPPPGTSAPPHQQQQTPSFSAPPSSQPQAQYASYPPHQQPSYLQSPGLPLQSPGLPGPGTPSLPPAYHDHTPLASPGYASHSLTSPGFPPHSLASPGLPPPPPPPGQGQHAQQPQPLGGYSGYSYAQPQQMPSQSEAYGVHAQAYRPTEEEAAHGAKPGKQGPGVRPGGMEERLGKVEKGVGRFLKKLDSKW</sequence>
<evidence type="ECO:0000313" key="1">
    <source>
        <dbReference type="EMBL" id="KAK8196054.1"/>
    </source>
</evidence>
<gene>
    <name evidence="1" type="ORF">M8818_007206</name>
</gene>
<protein>
    <submittedName>
        <fullName evidence="1">Uncharacterized protein</fullName>
    </submittedName>
</protein>
<reference evidence="1" key="1">
    <citation type="submission" date="2024-02" db="EMBL/GenBank/DDBJ databases">
        <title>Metagenome Assembled Genome of Zalaria obscura JY119.</title>
        <authorList>
            <person name="Vighnesh L."/>
            <person name="Jagadeeshwari U."/>
            <person name="Venkata Ramana C."/>
            <person name="Sasikala C."/>
        </authorList>
    </citation>
    <scope>NUCLEOTIDE SEQUENCE</scope>
    <source>
        <strain evidence="1">JY119</strain>
    </source>
</reference>
<keyword evidence="2" id="KW-1185">Reference proteome</keyword>
<dbReference type="EMBL" id="JAMKPW020000042">
    <property type="protein sequence ID" value="KAK8196054.1"/>
    <property type="molecule type" value="Genomic_DNA"/>
</dbReference>